<evidence type="ECO:0000313" key="2">
    <source>
        <dbReference type="Proteomes" id="UP001163603"/>
    </source>
</evidence>
<dbReference type="EMBL" id="CM047739">
    <property type="protein sequence ID" value="KAJ0042742.1"/>
    <property type="molecule type" value="Genomic_DNA"/>
</dbReference>
<keyword evidence="2" id="KW-1185">Reference proteome</keyword>
<protein>
    <submittedName>
        <fullName evidence="1">Uncharacterized protein</fullName>
    </submittedName>
</protein>
<name>A0ACC0YVU3_9ROSI</name>
<dbReference type="Proteomes" id="UP001163603">
    <property type="component" value="Chromosome 4"/>
</dbReference>
<gene>
    <name evidence="1" type="ORF">Pint_17475</name>
</gene>
<reference evidence="2" key="1">
    <citation type="journal article" date="2023" name="G3 (Bethesda)">
        <title>Genome assembly and association tests identify interacting loci associated with vigor, precocity, and sex in interspecific pistachio rootstocks.</title>
        <authorList>
            <person name="Palmer W."/>
            <person name="Jacygrad E."/>
            <person name="Sagayaradj S."/>
            <person name="Cavanaugh K."/>
            <person name="Han R."/>
            <person name="Bertier L."/>
            <person name="Beede B."/>
            <person name="Kafkas S."/>
            <person name="Golino D."/>
            <person name="Preece J."/>
            <person name="Michelmore R."/>
        </authorList>
    </citation>
    <scope>NUCLEOTIDE SEQUENCE [LARGE SCALE GENOMIC DNA]</scope>
</reference>
<comment type="caution">
    <text evidence="1">The sequence shown here is derived from an EMBL/GenBank/DDBJ whole genome shotgun (WGS) entry which is preliminary data.</text>
</comment>
<organism evidence="1 2">
    <name type="scientific">Pistacia integerrima</name>
    <dbReference type="NCBI Taxonomy" id="434235"/>
    <lineage>
        <taxon>Eukaryota</taxon>
        <taxon>Viridiplantae</taxon>
        <taxon>Streptophyta</taxon>
        <taxon>Embryophyta</taxon>
        <taxon>Tracheophyta</taxon>
        <taxon>Spermatophyta</taxon>
        <taxon>Magnoliopsida</taxon>
        <taxon>eudicotyledons</taxon>
        <taxon>Gunneridae</taxon>
        <taxon>Pentapetalae</taxon>
        <taxon>rosids</taxon>
        <taxon>malvids</taxon>
        <taxon>Sapindales</taxon>
        <taxon>Anacardiaceae</taxon>
        <taxon>Pistacia</taxon>
    </lineage>
</organism>
<proteinExistence type="predicted"/>
<sequence length="867" mass="98592">MIPLAFKRSTYQLHRTLRKKCFLSKVGETNSFLINSKIQKLLNNAVLSRSFCFLVSFNSVTSSQSTEWLTERFHHVFLELHFWMESSDEIEREGVAWDVEETIFVAVGKNVEKSKTTLFWAAQSFLGKKICLLHVHKPAHVVTLGELSFYPLSEESNYTVDELKQHSVLASRELERQKVQEILNEYLLILNQYEVQGDTLWIEMDNVENGIVEVIERHSIRWLVMGAAADKYYSKELAELKSKKAIFVCEQAPISCHIWFACKGHLIYTRNRVGAEDSLELEIGPSLQLLNWEVETKQSEHLNLRSLIHTLSSPVWLSCGEYQTISRNARGITLIQSCADAEEDAFEFEETACCSVQSSWDANSLFGTSKSTPLLTDEVEASQGLSVKEMSQRKELEELLAREQQEVETVKNQHDKVVKELQIVKGQKSLLESQLAESHCMAKELEEKIISAVELLISFKQKRDELRIECGNAKRRVNELKKPVKIEAASFCRPGLLEFSFMEVNEATNNFDPAWKIGEGRYGSVYRGVLCHLHVAIKMLPSYGSESYLDFQNEVEVLSRVRHPNLVTLIGTCPESRSLVYEYLRNGSLEDCLAREDKIAPLRWHTRIQVASEICSALIYLHSNEPCIIHGNLKPSKILLDANFVSKLGDSGIFRLIPRGESTDRSTALSNESHINETSEYMDPEYLETGKLTPGSDVYSFGIILLRLLTGRHVSRIMKDVKCALDKGNFNTVLDCSAGDWPLAEAKQLAHLAMRCCDKNQFNRPDLASEIWTVLEQIRVSSIVPASYSSSKEPRRMPSHFMCPIFQEVMKDPHIAADGFTYEGDAIRGWLKSGHDTSPMTNLKLDHCNLLPNYALHQAILEWQQHG</sequence>
<accession>A0ACC0YVU3</accession>
<evidence type="ECO:0000313" key="1">
    <source>
        <dbReference type="EMBL" id="KAJ0042742.1"/>
    </source>
</evidence>